<gene>
    <name evidence="2" type="ORF">HWN36_03220</name>
</gene>
<dbReference type="InterPro" id="IPR029052">
    <property type="entry name" value="Metallo-depent_PP-like"/>
</dbReference>
<keyword evidence="3" id="KW-1185">Reference proteome</keyword>
<dbReference type="Gene3D" id="3.60.21.10">
    <property type="match status" value="1"/>
</dbReference>
<protein>
    <submittedName>
        <fullName evidence="2">Metallophosphoesterase</fullName>
    </submittedName>
</protein>
<feature type="domain" description="Calcineurin-like phosphoesterase" evidence="1">
    <location>
        <begin position="4"/>
        <end position="171"/>
    </location>
</feature>
<accession>A0A7K4HM74</accession>
<reference evidence="2 3" key="1">
    <citation type="submission" date="2020-06" db="EMBL/GenBank/DDBJ databases">
        <title>Methanofollis fontis sp. nov., a methanogen isolated from marine sediments near a cold seep at Four-Way Closure Ridge offshore southwestern Taiwan.</title>
        <authorList>
            <person name="Chen S.-C."/>
            <person name="Teng N.-H."/>
            <person name="Lin Y.-S."/>
            <person name="Lai M.-C."/>
            <person name="Chen H.-H."/>
            <person name="Wang C.-C."/>
        </authorList>
    </citation>
    <scope>NUCLEOTIDE SEQUENCE [LARGE SCALE GENOMIC DNA]</scope>
    <source>
        <strain evidence="2 3">DSM 2702</strain>
    </source>
</reference>
<sequence>MIDVLLLADLHGQLGKMEAFLDLQPDIVIIAGDLTQFGPCDMVRKMSALIDVPCFAVPGNCDPCDICDALEHSDCVNLHGSSFSIGKVSLAGIGGSNPTPFDTPFELQEPEIERLIVRATSHMDKNVHNVLVSHAPPHGVLDLAGEEHVGSTSVKNHMKEFDLVCCAHMHEQRGVEEVDGVKVVNPGPASEGYCAMIHFGDEPKDIGIELLRV</sequence>
<dbReference type="PANTHER" id="PTHR12905">
    <property type="entry name" value="METALLOPHOSPHOESTERASE"/>
    <property type="match status" value="1"/>
</dbReference>
<evidence type="ECO:0000313" key="3">
    <source>
        <dbReference type="Proteomes" id="UP000570823"/>
    </source>
</evidence>
<dbReference type="AlphaFoldDB" id="A0A7K4HM74"/>
<dbReference type="Proteomes" id="UP000570823">
    <property type="component" value="Unassembled WGS sequence"/>
</dbReference>
<dbReference type="PANTHER" id="PTHR12905:SF0">
    <property type="entry name" value="CALCINEURIN-LIKE PHOSPHOESTERASE DOMAIN-CONTAINING PROTEIN"/>
    <property type="match status" value="1"/>
</dbReference>
<organism evidence="2 3">
    <name type="scientific">Methanofollis tationis</name>
    <dbReference type="NCBI Taxonomy" id="81417"/>
    <lineage>
        <taxon>Archaea</taxon>
        <taxon>Methanobacteriati</taxon>
        <taxon>Methanobacteriota</taxon>
        <taxon>Stenosarchaea group</taxon>
        <taxon>Methanomicrobia</taxon>
        <taxon>Methanomicrobiales</taxon>
        <taxon>Methanomicrobiaceae</taxon>
        <taxon>Methanofollis</taxon>
    </lineage>
</organism>
<dbReference type="GO" id="GO:0016787">
    <property type="term" value="F:hydrolase activity"/>
    <property type="evidence" value="ECO:0007669"/>
    <property type="project" value="InterPro"/>
</dbReference>
<dbReference type="Pfam" id="PF00149">
    <property type="entry name" value="Metallophos"/>
    <property type="match status" value="1"/>
</dbReference>
<name>A0A7K4HM74_9EURY</name>
<dbReference type="EMBL" id="JABXWR010000001">
    <property type="protein sequence ID" value="NVO66344.1"/>
    <property type="molecule type" value="Genomic_DNA"/>
</dbReference>
<evidence type="ECO:0000313" key="2">
    <source>
        <dbReference type="EMBL" id="NVO66344.1"/>
    </source>
</evidence>
<dbReference type="SUPFAM" id="SSF56300">
    <property type="entry name" value="Metallo-dependent phosphatases"/>
    <property type="match status" value="1"/>
</dbReference>
<dbReference type="OrthoDB" id="50367at2157"/>
<dbReference type="InterPro" id="IPR004843">
    <property type="entry name" value="Calcineurin-like_PHP"/>
</dbReference>
<dbReference type="InterPro" id="IPR051693">
    <property type="entry name" value="UPF0046_metallophosphoest"/>
</dbReference>
<dbReference type="RefSeq" id="WP_176788048.1">
    <property type="nucleotide sequence ID" value="NZ_JABXWR010000001.1"/>
</dbReference>
<proteinExistence type="predicted"/>
<evidence type="ECO:0000259" key="1">
    <source>
        <dbReference type="Pfam" id="PF00149"/>
    </source>
</evidence>
<comment type="caution">
    <text evidence="2">The sequence shown here is derived from an EMBL/GenBank/DDBJ whole genome shotgun (WGS) entry which is preliminary data.</text>
</comment>